<proteinExistence type="predicted"/>
<protein>
    <submittedName>
        <fullName evidence="2">Uncharacterized protein</fullName>
    </submittedName>
</protein>
<gene>
    <name evidence="2" type="ORF">FRACYDRAFT_249999</name>
</gene>
<dbReference type="Proteomes" id="UP000095751">
    <property type="component" value="Unassembled WGS sequence"/>
</dbReference>
<evidence type="ECO:0000313" key="3">
    <source>
        <dbReference type="Proteomes" id="UP000095751"/>
    </source>
</evidence>
<organism evidence="2 3">
    <name type="scientific">Fragilariopsis cylindrus CCMP1102</name>
    <dbReference type="NCBI Taxonomy" id="635003"/>
    <lineage>
        <taxon>Eukaryota</taxon>
        <taxon>Sar</taxon>
        <taxon>Stramenopiles</taxon>
        <taxon>Ochrophyta</taxon>
        <taxon>Bacillariophyta</taxon>
        <taxon>Bacillariophyceae</taxon>
        <taxon>Bacillariophycidae</taxon>
        <taxon>Bacillariales</taxon>
        <taxon>Bacillariaceae</taxon>
        <taxon>Fragilariopsis</taxon>
    </lineage>
</organism>
<evidence type="ECO:0000313" key="2">
    <source>
        <dbReference type="EMBL" id="OEU08211.1"/>
    </source>
</evidence>
<keyword evidence="3" id="KW-1185">Reference proteome</keyword>
<feature type="chain" id="PRO_5009192122" evidence="1">
    <location>
        <begin position="28"/>
        <end position="132"/>
    </location>
</feature>
<sequence length="132" mass="13599">MMFFPRFNTVFLVAVATSFFVANVVDGAVQCCGENCEGYSCTGFASIMCPPEVGGQLVCSAPKISQSGEYLYRTNNSTIMKGNTDTMDMDDIGVMDTDESGSAVVGIISNNAVVSSLLLAVGGVAAAAIAGL</sequence>
<keyword evidence="1" id="KW-0732">Signal</keyword>
<dbReference type="EMBL" id="KV784381">
    <property type="protein sequence ID" value="OEU08211.1"/>
    <property type="molecule type" value="Genomic_DNA"/>
</dbReference>
<name>A0A1E7EQI3_9STRA</name>
<dbReference type="AlphaFoldDB" id="A0A1E7EQI3"/>
<evidence type="ECO:0000256" key="1">
    <source>
        <dbReference type="SAM" id="SignalP"/>
    </source>
</evidence>
<dbReference type="KEGG" id="fcy:FRACYDRAFT_249999"/>
<feature type="signal peptide" evidence="1">
    <location>
        <begin position="1"/>
        <end position="27"/>
    </location>
</feature>
<accession>A0A1E7EQI3</accession>
<dbReference type="InParanoid" id="A0A1E7EQI3"/>
<reference evidence="2 3" key="1">
    <citation type="submission" date="2016-09" db="EMBL/GenBank/DDBJ databases">
        <title>Extensive genetic diversity and differential bi-allelic expression allows diatom success in the polar Southern Ocean.</title>
        <authorList>
            <consortium name="DOE Joint Genome Institute"/>
            <person name="Mock T."/>
            <person name="Otillar R.P."/>
            <person name="Strauss J."/>
            <person name="Dupont C."/>
            <person name="Frickenhaus S."/>
            <person name="Maumus F."/>
            <person name="Mcmullan M."/>
            <person name="Sanges R."/>
            <person name="Schmutz J."/>
            <person name="Toseland A."/>
            <person name="Valas R."/>
            <person name="Veluchamy A."/>
            <person name="Ward B.J."/>
            <person name="Allen A."/>
            <person name="Barry K."/>
            <person name="Falciatore A."/>
            <person name="Ferrante M."/>
            <person name="Fortunato A.E."/>
            <person name="Gloeckner G."/>
            <person name="Gruber A."/>
            <person name="Hipkin R."/>
            <person name="Janech M."/>
            <person name="Kroth P."/>
            <person name="Leese F."/>
            <person name="Lindquist E."/>
            <person name="Lyon B.R."/>
            <person name="Martin J."/>
            <person name="Mayer C."/>
            <person name="Parker M."/>
            <person name="Quesneville H."/>
            <person name="Raymond J."/>
            <person name="Uhlig C."/>
            <person name="Valentin K.U."/>
            <person name="Worden A.Z."/>
            <person name="Armbrust E.V."/>
            <person name="Bowler C."/>
            <person name="Green B."/>
            <person name="Moulton V."/>
            <person name="Van Oosterhout C."/>
            <person name="Grigoriev I."/>
        </authorList>
    </citation>
    <scope>NUCLEOTIDE SEQUENCE [LARGE SCALE GENOMIC DNA]</scope>
    <source>
        <strain evidence="2 3">CCMP1102</strain>
    </source>
</reference>